<sequence length="169" mass="19705">MSFLLMFRLLYIWSDVVFDDACASEFIIIIPCRYQALLDLFQMLDQIVYKPHQQVADDNKWTVGYSLPVYQSNVDQACEKQAEHFKGHLRVDSRLVRELGTLAGMRFWTPPLRCQDSRNLKHLLVVLPISVRVSKALNILVGKFPLLAIFARMVMLFYLVLATLFWYQS</sequence>
<evidence type="ECO:0000256" key="2">
    <source>
        <dbReference type="SAM" id="SignalP"/>
    </source>
</evidence>
<reference evidence="3 4" key="1">
    <citation type="journal article" date="2021" name="Elife">
        <title>Chloroplast acquisition without the gene transfer in kleptoplastic sea slugs, Plakobranchus ocellatus.</title>
        <authorList>
            <person name="Maeda T."/>
            <person name="Takahashi S."/>
            <person name="Yoshida T."/>
            <person name="Shimamura S."/>
            <person name="Takaki Y."/>
            <person name="Nagai Y."/>
            <person name="Toyoda A."/>
            <person name="Suzuki Y."/>
            <person name="Arimoto A."/>
            <person name="Ishii H."/>
            <person name="Satoh N."/>
            <person name="Nishiyama T."/>
            <person name="Hasebe M."/>
            <person name="Maruyama T."/>
            <person name="Minagawa J."/>
            <person name="Obokata J."/>
            <person name="Shigenobu S."/>
        </authorList>
    </citation>
    <scope>NUCLEOTIDE SEQUENCE [LARGE SCALE GENOMIC DNA]</scope>
</reference>
<feature type="transmembrane region" description="Helical" evidence="1">
    <location>
        <begin position="144"/>
        <end position="167"/>
    </location>
</feature>
<dbReference type="Proteomes" id="UP000735302">
    <property type="component" value="Unassembled WGS sequence"/>
</dbReference>
<keyword evidence="4" id="KW-1185">Reference proteome</keyword>
<dbReference type="AlphaFoldDB" id="A0AAV4A8D9"/>
<evidence type="ECO:0000313" key="4">
    <source>
        <dbReference type="Proteomes" id="UP000735302"/>
    </source>
</evidence>
<accession>A0AAV4A8D9</accession>
<feature type="signal peptide" evidence="2">
    <location>
        <begin position="1"/>
        <end position="23"/>
    </location>
</feature>
<keyword evidence="1" id="KW-0472">Membrane</keyword>
<evidence type="ECO:0000256" key="1">
    <source>
        <dbReference type="SAM" id="Phobius"/>
    </source>
</evidence>
<feature type="chain" id="PRO_5043932372" evidence="2">
    <location>
        <begin position="24"/>
        <end position="169"/>
    </location>
</feature>
<gene>
    <name evidence="3" type="ORF">PoB_003094000</name>
</gene>
<dbReference type="EMBL" id="BLXT01003739">
    <property type="protein sequence ID" value="GFO04435.1"/>
    <property type="molecule type" value="Genomic_DNA"/>
</dbReference>
<organism evidence="3 4">
    <name type="scientific">Plakobranchus ocellatus</name>
    <dbReference type="NCBI Taxonomy" id="259542"/>
    <lineage>
        <taxon>Eukaryota</taxon>
        <taxon>Metazoa</taxon>
        <taxon>Spiralia</taxon>
        <taxon>Lophotrochozoa</taxon>
        <taxon>Mollusca</taxon>
        <taxon>Gastropoda</taxon>
        <taxon>Heterobranchia</taxon>
        <taxon>Euthyneura</taxon>
        <taxon>Panpulmonata</taxon>
        <taxon>Sacoglossa</taxon>
        <taxon>Placobranchoidea</taxon>
        <taxon>Plakobranchidae</taxon>
        <taxon>Plakobranchus</taxon>
    </lineage>
</organism>
<keyword evidence="1" id="KW-0812">Transmembrane</keyword>
<keyword evidence="1" id="KW-1133">Transmembrane helix</keyword>
<name>A0AAV4A8D9_9GAST</name>
<proteinExistence type="predicted"/>
<keyword evidence="2" id="KW-0732">Signal</keyword>
<protein>
    <submittedName>
        <fullName evidence="3">Uncharacterized protein</fullName>
    </submittedName>
</protein>
<evidence type="ECO:0000313" key="3">
    <source>
        <dbReference type="EMBL" id="GFO04435.1"/>
    </source>
</evidence>
<comment type="caution">
    <text evidence="3">The sequence shown here is derived from an EMBL/GenBank/DDBJ whole genome shotgun (WGS) entry which is preliminary data.</text>
</comment>